<evidence type="ECO:0000313" key="2">
    <source>
        <dbReference type="Proteomes" id="UP000235786"/>
    </source>
</evidence>
<sequence>MEEFEDVNFQIFRDCLSNPLIEKSSEQPAKKTRKARENSRRKTAIKRVIHETEEANDAEELAEFIDYLALEIFSSLPTSLRELTYSAWLNNPSLQALYNDPLSPPRVTSILDPLPPTITDSLITYSLLAPNQTTNEFLSPILNSYLSTLLTPPPKPHEQRPFVTECEICQRSWIPLTFHHLIPKGVHAKVLKRGWHTEDQLNNVAWLCRACHSFVHRAASLDELAKEYYTVEKLVEREDVRRFGEWVGKVRWKAR</sequence>
<dbReference type="PANTHER" id="PTHR37827">
    <property type="entry name" value="TUDOR DOMAIN-CONTAINING PROTEIN"/>
    <property type="match status" value="1"/>
</dbReference>
<dbReference type="EMBL" id="KZ613943">
    <property type="protein sequence ID" value="PMD42488.1"/>
    <property type="molecule type" value="Genomic_DNA"/>
</dbReference>
<evidence type="ECO:0008006" key="3">
    <source>
        <dbReference type="Google" id="ProtNLM"/>
    </source>
</evidence>
<name>A0A2J6RVE6_HYAVF</name>
<evidence type="ECO:0000313" key="1">
    <source>
        <dbReference type="EMBL" id="PMD42488.1"/>
    </source>
</evidence>
<dbReference type="STRING" id="1149755.A0A2J6RVE6"/>
<dbReference type="AlphaFoldDB" id="A0A2J6RVE6"/>
<organism evidence="1 2">
    <name type="scientific">Hyaloscypha variabilis (strain UAMH 11265 / GT02V1 / F)</name>
    <name type="common">Meliniomyces variabilis</name>
    <dbReference type="NCBI Taxonomy" id="1149755"/>
    <lineage>
        <taxon>Eukaryota</taxon>
        <taxon>Fungi</taxon>
        <taxon>Dikarya</taxon>
        <taxon>Ascomycota</taxon>
        <taxon>Pezizomycotina</taxon>
        <taxon>Leotiomycetes</taxon>
        <taxon>Helotiales</taxon>
        <taxon>Hyaloscyphaceae</taxon>
        <taxon>Hyaloscypha</taxon>
        <taxon>Hyaloscypha variabilis</taxon>
    </lineage>
</organism>
<protein>
    <recommendedName>
        <fullName evidence="3">HNH domain-containing protein</fullName>
    </recommendedName>
</protein>
<proteinExistence type="predicted"/>
<dbReference type="OrthoDB" id="4850648at2759"/>
<dbReference type="PANTHER" id="PTHR37827:SF1">
    <property type="entry name" value="HNH DOMAIN-CONTAINING PROTEIN"/>
    <property type="match status" value="1"/>
</dbReference>
<dbReference type="Proteomes" id="UP000235786">
    <property type="component" value="Unassembled WGS sequence"/>
</dbReference>
<gene>
    <name evidence="1" type="ORF">L207DRAFT_456831</name>
</gene>
<accession>A0A2J6RVE6</accession>
<reference evidence="1 2" key="1">
    <citation type="submission" date="2016-04" db="EMBL/GenBank/DDBJ databases">
        <title>A degradative enzymes factory behind the ericoid mycorrhizal symbiosis.</title>
        <authorList>
            <consortium name="DOE Joint Genome Institute"/>
            <person name="Martino E."/>
            <person name="Morin E."/>
            <person name="Grelet G."/>
            <person name="Kuo A."/>
            <person name="Kohler A."/>
            <person name="Daghino S."/>
            <person name="Barry K."/>
            <person name="Choi C."/>
            <person name="Cichocki N."/>
            <person name="Clum A."/>
            <person name="Copeland A."/>
            <person name="Hainaut M."/>
            <person name="Haridas S."/>
            <person name="Labutti K."/>
            <person name="Lindquist E."/>
            <person name="Lipzen A."/>
            <person name="Khouja H.-R."/>
            <person name="Murat C."/>
            <person name="Ohm R."/>
            <person name="Olson A."/>
            <person name="Spatafora J."/>
            <person name="Veneault-Fourrey C."/>
            <person name="Henrissat B."/>
            <person name="Grigoriev I."/>
            <person name="Martin F."/>
            <person name="Perotto S."/>
        </authorList>
    </citation>
    <scope>NUCLEOTIDE SEQUENCE [LARGE SCALE GENOMIC DNA]</scope>
    <source>
        <strain evidence="1 2">F</strain>
    </source>
</reference>
<keyword evidence="2" id="KW-1185">Reference proteome</keyword>